<dbReference type="Proteomes" id="UP001378592">
    <property type="component" value="Unassembled WGS sequence"/>
</dbReference>
<organism evidence="2 3">
    <name type="scientific">Gryllus longicercus</name>
    <dbReference type="NCBI Taxonomy" id="2509291"/>
    <lineage>
        <taxon>Eukaryota</taxon>
        <taxon>Metazoa</taxon>
        <taxon>Ecdysozoa</taxon>
        <taxon>Arthropoda</taxon>
        <taxon>Hexapoda</taxon>
        <taxon>Insecta</taxon>
        <taxon>Pterygota</taxon>
        <taxon>Neoptera</taxon>
        <taxon>Polyneoptera</taxon>
        <taxon>Orthoptera</taxon>
        <taxon>Ensifera</taxon>
        <taxon>Gryllidea</taxon>
        <taxon>Grylloidea</taxon>
        <taxon>Gryllidae</taxon>
        <taxon>Gryllinae</taxon>
        <taxon>Gryllus</taxon>
    </lineage>
</organism>
<evidence type="ECO:0000313" key="2">
    <source>
        <dbReference type="EMBL" id="KAK7872138.1"/>
    </source>
</evidence>
<feature type="compositionally biased region" description="Low complexity" evidence="1">
    <location>
        <begin position="136"/>
        <end position="158"/>
    </location>
</feature>
<accession>A0AAN9VXG0</accession>
<proteinExistence type="predicted"/>
<dbReference type="AlphaFoldDB" id="A0AAN9VXG0"/>
<dbReference type="PROSITE" id="PS51257">
    <property type="entry name" value="PROKAR_LIPOPROTEIN"/>
    <property type="match status" value="1"/>
</dbReference>
<comment type="caution">
    <text evidence="2">The sequence shown here is derived from an EMBL/GenBank/DDBJ whole genome shotgun (WGS) entry which is preliminary data.</text>
</comment>
<name>A0AAN9VXG0_9ORTH</name>
<dbReference type="EMBL" id="JAZDUA010000028">
    <property type="protein sequence ID" value="KAK7872138.1"/>
    <property type="molecule type" value="Genomic_DNA"/>
</dbReference>
<sequence length="203" mass="20323">MARTRLVASTAASAACAAAALMGCCLALLAVTVPSALASARPGTPDDFLGLLLWAQAASERAAAAAASAPAVAMEAAVAAAPPPPPPSTARQLAVDWRDKHRALFRKASEGGASADGGSGLPPKKAQPAAKKHAPASKTTTSAAPAPTTATAPTPVTSTATAVPAPALWAPEESVSRAAVPALEEYDRSERFGHSFVHGFRPF</sequence>
<keyword evidence="3" id="KW-1185">Reference proteome</keyword>
<feature type="region of interest" description="Disordered" evidence="1">
    <location>
        <begin position="108"/>
        <end position="158"/>
    </location>
</feature>
<evidence type="ECO:0000313" key="3">
    <source>
        <dbReference type="Proteomes" id="UP001378592"/>
    </source>
</evidence>
<protein>
    <submittedName>
        <fullName evidence="2">Uncharacterized protein</fullName>
    </submittedName>
</protein>
<reference evidence="2 3" key="1">
    <citation type="submission" date="2024-03" db="EMBL/GenBank/DDBJ databases">
        <title>The genome assembly and annotation of the cricket Gryllus longicercus Weissman &amp; Gray.</title>
        <authorList>
            <person name="Szrajer S."/>
            <person name="Gray D."/>
            <person name="Ylla G."/>
        </authorList>
    </citation>
    <scope>NUCLEOTIDE SEQUENCE [LARGE SCALE GENOMIC DNA]</scope>
    <source>
        <strain evidence="2">DAG 2021-001</strain>
        <tissue evidence="2">Whole body minus gut</tissue>
    </source>
</reference>
<evidence type="ECO:0000256" key="1">
    <source>
        <dbReference type="SAM" id="MobiDB-lite"/>
    </source>
</evidence>
<gene>
    <name evidence="2" type="ORF">R5R35_001705</name>
</gene>